<dbReference type="Gene3D" id="3.40.1350.10">
    <property type="match status" value="1"/>
</dbReference>
<comment type="caution">
    <text evidence="1">The sequence shown here is derived from an EMBL/GenBank/DDBJ whole genome shotgun (WGS) entry which is preliminary data.</text>
</comment>
<reference evidence="1" key="1">
    <citation type="journal article" date="2015" name="Nature">
        <title>Complex archaea that bridge the gap between prokaryotes and eukaryotes.</title>
        <authorList>
            <person name="Spang A."/>
            <person name="Saw J.H."/>
            <person name="Jorgensen S.L."/>
            <person name="Zaremba-Niedzwiedzka K."/>
            <person name="Martijn J."/>
            <person name="Lind A.E."/>
            <person name="van Eijk R."/>
            <person name="Schleper C."/>
            <person name="Guy L."/>
            <person name="Ettema T.J."/>
        </authorList>
    </citation>
    <scope>NUCLEOTIDE SEQUENCE</scope>
</reference>
<dbReference type="InterPro" id="IPR011856">
    <property type="entry name" value="tRNA_endonuc-like_dom_sf"/>
</dbReference>
<dbReference type="GO" id="GO:0003676">
    <property type="term" value="F:nucleic acid binding"/>
    <property type="evidence" value="ECO:0007669"/>
    <property type="project" value="InterPro"/>
</dbReference>
<gene>
    <name evidence="1" type="ORF">LCGC14_1691130</name>
</gene>
<organism evidence="1">
    <name type="scientific">marine sediment metagenome</name>
    <dbReference type="NCBI Taxonomy" id="412755"/>
    <lineage>
        <taxon>unclassified sequences</taxon>
        <taxon>metagenomes</taxon>
        <taxon>ecological metagenomes</taxon>
    </lineage>
</organism>
<dbReference type="AlphaFoldDB" id="A0A0F9HL62"/>
<proteinExistence type="predicted"/>
<dbReference type="SUPFAM" id="SSF52980">
    <property type="entry name" value="Restriction endonuclease-like"/>
    <property type="match status" value="1"/>
</dbReference>
<dbReference type="EMBL" id="LAZR01014792">
    <property type="protein sequence ID" value="KKM15922.1"/>
    <property type="molecule type" value="Genomic_DNA"/>
</dbReference>
<name>A0A0F9HL62_9ZZZZ</name>
<sequence>MTENKNTGSRLLGDIGESIVAYELFKRGFSVAINKLSGYDILCEKNGIFLKIEVKVQEMNLQRFGKRFGKSLIILLQIKKFGYSWEIYCLKSILKKNWVGINLSLMLFKPLTSSMQQCRVLHLLGLSSE</sequence>
<evidence type="ECO:0000313" key="1">
    <source>
        <dbReference type="EMBL" id="KKM15922.1"/>
    </source>
</evidence>
<dbReference type="InterPro" id="IPR011335">
    <property type="entry name" value="Restrct_endonuc-II-like"/>
</dbReference>
<accession>A0A0F9HL62</accession>
<protein>
    <submittedName>
        <fullName evidence="1">Uncharacterized protein</fullName>
    </submittedName>
</protein>